<dbReference type="RefSeq" id="WP_185428783.1">
    <property type="nucleotide sequence ID" value="NZ_JAARRW010000002.1"/>
</dbReference>
<name>A0A7X0XI29_9LIST</name>
<accession>A0A7X0XI29</accession>
<dbReference type="AlphaFoldDB" id="A0A7X0XI29"/>
<evidence type="ECO:0000313" key="2">
    <source>
        <dbReference type="EMBL" id="MBC1561439.1"/>
    </source>
</evidence>
<dbReference type="Pfam" id="PF13125">
    <property type="entry name" value="DUF3958"/>
    <property type="match status" value="1"/>
</dbReference>
<evidence type="ECO:0000256" key="1">
    <source>
        <dbReference type="SAM" id="Coils"/>
    </source>
</evidence>
<reference evidence="2 3" key="1">
    <citation type="submission" date="2020-03" db="EMBL/GenBank/DDBJ databases">
        <title>Soil Listeria distribution.</title>
        <authorList>
            <person name="Liao J."/>
            <person name="Wiedmann M."/>
        </authorList>
    </citation>
    <scope>NUCLEOTIDE SEQUENCE [LARGE SCALE GENOMIC DNA]</scope>
    <source>
        <strain evidence="2 3">FSL L7-1387</strain>
    </source>
</reference>
<gene>
    <name evidence="2" type="ORF">HB902_05110</name>
</gene>
<feature type="coiled-coil region" evidence="1">
    <location>
        <begin position="66"/>
        <end position="104"/>
    </location>
</feature>
<evidence type="ECO:0000313" key="3">
    <source>
        <dbReference type="Proteomes" id="UP000541955"/>
    </source>
</evidence>
<dbReference type="Proteomes" id="UP000541955">
    <property type="component" value="Unassembled WGS sequence"/>
</dbReference>
<dbReference type="EMBL" id="JAARRW010000002">
    <property type="protein sequence ID" value="MBC1561439.1"/>
    <property type="molecule type" value="Genomic_DNA"/>
</dbReference>
<proteinExistence type="predicted"/>
<dbReference type="InterPro" id="IPR025014">
    <property type="entry name" value="DUF3958"/>
</dbReference>
<sequence>METWDDLHLKERRLLEKEEILELDMMQIKRVKESYEEHFCKAAYFMDSIGYAFHKNNNHFYFESARDEFSRQSKKIMEHLEETERELEQNKRNVQRQIDDVSFEKRKCTLAEG</sequence>
<protein>
    <submittedName>
        <fullName evidence="2">DUF3958 family protein</fullName>
    </submittedName>
</protein>
<keyword evidence="1" id="KW-0175">Coiled coil</keyword>
<organism evidence="2 3">
    <name type="scientific">Listeria booriae</name>
    <dbReference type="NCBI Taxonomy" id="1552123"/>
    <lineage>
        <taxon>Bacteria</taxon>
        <taxon>Bacillati</taxon>
        <taxon>Bacillota</taxon>
        <taxon>Bacilli</taxon>
        <taxon>Bacillales</taxon>
        <taxon>Listeriaceae</taxon>
        <taxon>Listeria</taxon>
    </lineage>
</organism>
<comment type="caution">
    <text evidence="2">The sequence shown here is derived from an EMBL/GenBank/DDBJ whole genome shotgun (WGS) entry which is preliminary data.</text>
</comment>